<dbReference type="AlphaFoldDB" id="A0A0N4XFN4"/>
<dbReference type="Gene3D" id="3.30.420.10">
    <property type="entry name" value="Ribonuclease H-like superfamily/Ribonuclease H"/>
    <property type="match status" value="1"/>
</dbReference>
<dbReference type="OMA" id="RHTSMEN"/>
<gene>
    <name evidence="1" type="ORF">NBR_LOCUS1337</name>
</gene>
<proteinExistence type="predicted"/>
<organism evidence="3">
    <name type="scientific">Nippostrongylus brasiliensis</name>
    <name type="common">Rat hookworm</name>
    <dbReference type="NCBI Taxonomy" id="27835"/>
    <lineage>
        <taxon>Eukaryota</taxon>
        <taxon>Metazoa</taxon>
        <taxon>Ecdysozoa</taxon>
        <taxon>Nematoda</taxon>
        <taxon>Chromadorea</taxon>
        <taxon>Rhabditida</taxon>
        <taxon>Rhabditina</taxon>
        <taxon>Rhabditomorpha</taxon>
        <taxon>Strongyloidea</taxon>
        <taxon>Heligmosomidae</taxon>
        <taxon>Nippostrongylus</taxon>
    </lineage>
</organism>
<reference evidence="1 2" key="2">
    <citation type="submission" date="2018-11" db="EMBL/GenBank/DDBJ databases">
        <authorList>
            <consortium name="Pathogen Informatics"/>
        </authorList>
    </citation>
    <scope>NUCLEOTIDE SEQUENCE [LARGE SCALE GENOMIC DNA]</scope>
</reference>
<keyword evidence="2" id="KW-1185">Reference proteome</keyword>
<dbReference type="Proteomes" id="UP000271162">
    <property type="component" value="Unassembled WGS sequence"/>
</dbReference>
<dbReference type="EMBL" id="UYSL01001012">
    <property type="protein sequence ID" value="VDL64722.1"/>
    <property type="molecule type" value="Genomic_DNA"/>
</dbReference>
<reference evidence="3" key="1">
    <citation type="submission" date="2017-02" db="UniProtKB">
        <authorList>
            <consortium name="WormBaseParasite"/>
        </authorList>
    </citation>
    <scope>IDENTIFICATION</scope>
</reference>
<dbReference type="GO" id="GO:0003676">
    <property type="term" value="F:nucleic acid binding"/>
    <property type="evidence" value="ECO:0007669"/>
    <property type="project" value="InterPro"/>
</dbReference>
<protein>
    <submittedName>
        <fullName evidence="3">DDE_3 domain-containing protein</fullName>
    </submittedName>
</protein>
<name>A0A0N4XFN4_NIPBR</name>
<dbReference type="WBParaSite" id="NBR_0000133601-mRNA-1">
    <property type="protein sequence ID" value="NBR_0000133601-mRNA-1"/>
    <property type="gene ID" value="NBR_0000133601"/>
</dbReference>
<evidence type="ECO:0000313" key="1">
    <source>
        <dbReference type="EMBL" id="VDL64722.1"/>
    </source>
</evidence>
<dbReference type="InterPro" id="IPR036397">
    <property type="entry name" value="RNaseH_sf"/>
</dbReference>
<accession>A0A0N4XFN4</accession>
<evidence type="ECO:0000313" key="3">
    <source>
        <dbReference type="WBParaSite" id="NBR_0000133601-mRNA-1"/>
    </source>
</evidence>
<sequence>MALCNELFPGYWGKDVWLSNSPDLNPMVSAVWSILKSKACRTRHTSMENLKQSLLKAWEEISVNTLATIVDNFIKRLKACKDAKGGHFLMKL</sequence>
<evidence type="ECO:0000313" key="2">
    <source>
        <dbReference type="Proteomes" id="UP000271162"/>
    </source>
</evidence>